<evidence type="ECO:0000256" key="8">
    <source>
        <dbReference type="ARBA" id="ARBA00035655"/>
    </source>
</evidence>
<comment type="caution">
    <text evidence="10">The sequence shown here is derived from an EMBL/GenBank/DDBJ whole genome shotgun (WGS) entry which is preliminary data.</text>
</comment>
<sequence>MSNEKPKPYWSPYMAGLGLGLVLLLAFVIMGQGLGSSGAFARLEYTLLHTVVPEHIESNPYMAHYFEDGANPLSNYLVFLVVGVLAGGFISGITANRFKKSVDKGPRISVKARFFLAFFGGSLMGFGARLARGCTSGQALSGGATLALGSWAFMMMFFAGGFLGAYFLRRQWL</sequence>
<keyword evidence="2" id="KW-0813">Transport</keyword>
<organism evidence="10 11">
    <name type="scientific">candidate division LCP-89 bacterium B3_LCP</name>
    <dbReference type="NCBI Taxonomy" id="2012998"/>
    <lineage>
        <taxon>Bacteria</taxon>
        <taxon>Pseudomonadati</taxon>
        <taxon>Bacteria division LCP-89</taxon>
    </lineage>
</organism>
<feature type="transmembrane region" description="Helical" evidence="9">
    <location>
        <begin position="148"/>
        <end position="168"/>
    </location>
</feature>
<keyword evidence="6 9" id="KW-1133">Transmembrane helix</keyword>
<keyword evidence="4" id="KW-0997">Cell inner membrane</keyword>
<comment type="similarity">
    <text evidence="8">Belongs to the TsuA/YedE (TC 9.B.102) family.</text>
</comment>
<dbReference type="GO" id="GO:0005886">
    <property type="term" value="C:plasma membrane"/>
    <property type="evidence" value="ECO:0007669"/>
    <property type="project" value="UniProtKB-SubCell"/>
</dbReference>
<keyword evidence="7 9" id="KW-0472">Membrane</keyword>
<evidence type="ECO:0000256" key="1">
    <source>
        <dbReference type="ARBA" id="ARBA00004429"/>
    </source>
</evidence>
<evidence type="ECO:0000256" key="7">
    <source>
        <dbReference type="ARBA" id="ARBA00023136"/>
    </source>
</evidence>
<accession>A0A532UW53</accession>
<proteinExistence type="inferred from homology"/>
<keyword evidence="3" id="KW-1003">Cell membrane</keyword>
<evidence type="ECO:0000256" key="6">
    <source>
        <dbReference type="ARBA" id="ARBA00022989"/>
    </source>
</evidence>
<evidence type="ECO:0000313" key="11">
    <source>
        <dbReference type="Proteomes" id="UP000319619"/>
    </source>
</evidence>
<dbReference type="PANTHER" id="PTHR30574:SF1">
    <property type="entry name" value="SULPHUR TRANSPORT DOMAIN-CONTAINING PROTEIN"/>
    <property type="match status" value="1"/>
</dbReference>
<evidence type="ECO:0000256" key="9">
    <source>
        <dbReference type="SAM" id="Phobius"/>
    </source>
</evidence>
<evidence type="ECO:0000256" key="2">
    <source>
        <dbReference type="ARBA" id="ARBA00022448"/>
    </source>
</evidence>
<feature type="transmembrane region" description="Helical" evidence="9">
    <location>
        <begin position="110"/>
        <end position="128"/>
    </location>
</feature>
<evidence type="ECO:0000313" key="10">
    <source>
        <dbReference type="EMBL" id="TKJ39132.1"/>
    </source>
</evidence>
<dbReference type="EMBL" id="NJBN01000008">
    <property type="protein sequence ID" value="TKJ39132.1"/>
    <property type="molecule type" value="Genomic_DNA"/>
</dbReference>
<dbReference type="InterPro" id="IPR007272">
    <property type="entry name" value="Sulf_transp_TsuA/YedE"/>
</dbReference>
<protein>
    <submittedName>
        <fullName evidence="10">Uncharacterized protein</fullName>
    </submittedName>
</protein>
<name>A0A532UW53_UNCL8</name>
<evidence type="ECO:0000256" key="3">
    <source>
        <dbReference type="ARBA" id="ARBA00022475"/>
    </source>
</evidence>
<comment type="subcellular location">
    <subcellularLocation>
        <location evidence="1">Cell inner membrane</location>
        <topology evidence="1">Multi-pass membrane protein</topology>
    </subcellularLocation>
</comment>
<evidence type="ECO:0000256" key="4">
    <source>
        <dbReference type="ARBA" id="ARBA00022519"/>
    </source>
</evidence>
<evidence type="ECO:0000256" key="5">
    <source>
        <dbReference type="ARBA" id="ARBA00022692"/>
    </source>
</evidence>
<dbReference type="Proteomes" id="UP000319619">
    <property type="component" value="Unassembled WGS sequence"/>
</dbReference>
<reference evidence="10 11" key="1">
    <citation type="submission" date="2017-06" db="EMBL/GenBank/DDBJ databases">
        <title>Novel microbial phyla capable of carbon fixation and sulfur reduction in deep-sea sediments.</title>
        <authorList>
            <person name="Huang J."/>
            <person name="Baker B."/>
            <person name="Wang Y."/>
        </authorList>
    </citation>
    <scope>NUCLEOTIDE SEQUENCE [LARGE SCALE GENOMIC DNA]</scope>
    <source>
        <strain evidence="10">B3_LCP</strain>
    </source>
</reference>
<feature type="transmembrane region" description="Helical" evidence="9">
    <location>
        <begin position="76"/>
        <end position="98"/>
    </location>
</feature>
<gene>
    <name evidence="10" type="ORF">CEE37_11985</name>
</gene>
<dbReference type="AlphaFoldDB" id="A0A532UW53"/>
<dbReference type="PANTHER" id="PTHR30574">
    <property type="entry name" value="INNER MEMBRANE PROTEIN YEDE"/>
    <property type="match status" value="1"/>
</dbReference>
<dbReference type="Pfam" id="PF04143">
    <property type="entry name" value="Sulf_transp"/>
    <property type="match status" value="1"/>
</dbReference>
<keyword evidence="5 9" id="KW-0812">Transmembrane</keyword>